<dbReference type="Gene3D" id="1.20.1600.10">
    <property type="entry name" value="Outer membrane efflux proteins (OEP)"/>
    <property type="match status" value="1"/>
</dbReference>
<protein>
    <submittedName>
        <fullName evidence="2">Copper tolerance protein</fullName>
    </submittedName>
</protein>
<dbReference type="InterPro" id="IPR010131">
    <property type="entry name" value="MdtP/NodT-like"/>
</dbReference>
<dbReference type="SUPFAM" id="SSF56954">
    <property type="entry name" value="Outer membrane efflux proteins (OEP)"/>
    <property type="match status" value="1"/>
</dbReference>
<dbReference type="GO" id="GO:0015562">
    <property type="term" value="F:efflux transmembrane transporter activity"/>
    <property type="evidence" value="ECO:0007669"/>
    <property type="project" value="InterPro"/>
</dbReference>
<dbReference type="PANTHER" id="PTHR30203:SF24">
    <property type="entry name" value="BLR4935 PROTEIN"/>
    <property type="match status" value="1"/>
</dbReference>
<evidence type="ECO:0000313" key="3">
    <source>
        <dbReference type="Proteomes" id="UP000031599"/>
    </source>
</evidence>
<dbReference type="InterPro" id="IPR003423">
    <property type="entry name" value="OMP_efflux"/>
</dbReference>
<dbReference type="EMBL" id="JMCC02000035">
    <property type="protein sequence ID" value="KIG16558.1"/>
    <property type="molecule type" value="Genomic_DNA"/>
</dbReference>
<proteinExistence type="inferred from homology"/>
<sequence>MMSVVLAASLSTGCAALQPTKARAEVSDMVATRVGVDDAISLEVVKDSRERVQARVAELLEHPLSLDDALRLALLNNRRFQAKLEALGIAQADLVEAGLLENPVIAGDFVISSLGNGFGGGLSLSQSLLSVFLIPAKRRIAKARLGQTVVQVGQQALVLSRDVKLAYVGVQAAAARLEIQRGLTQAAEVSDELSARQFEAGNIAPLDRELFAAAFDEARLALADAELELVVAREQLNRELGLWGGDLAWTLAHSLAEIPASEATLSDLEQRGIRDRLDLSAARFEVASMQAAIRLRRAGVVPQLEAGVEARNEVGDDVGHEWVIGPSLSLELPIFNPGHADFARLQATLRQAQHYAQGLAIDARSEIRVGRERLVTARRKVEYYRGTVLPRVESIVALSLERYNGMQIGTYQLLEARADLFRSRREYVDALTEYWEARGELELAIGGDLTRDNSAPGPVLDDGAPRGSSVRVRDLGSM</sequence>
<comment type="similarity">
    <text evidence="1">Belongs to the outer membrane factor (OMF) (TC 1.B.17) family.</text>
</comment>
<dbReference type="Pfam" id="PF02321">
    <property type="entry name" value="OEP"/>
    <property type="match status" value="2"/>
</dbReference>
<dbReference type="Proteomes" id="UP000031599">
    <property type="component" value="Unassembled WGS sequence"/>
</dbReference>
<organism evidence="2 3">
    <name type="scientific">Enhygromyxa salina</name>
    <dbReference type="NCBI Taxonomy" id="215803"/>
    <lineage>
        <taxon>Bacteria</taxon>
        <taxon>Pseudomonadati</taxon>
        <taxon>Myxococcota</taxon>
        <taxon>Polyangia</taxon>
        <taxon>Nannocystales</taxon>
        <taxon>Nannocystaceae</taxon>
        <taxon>Enhygromyxa</taxon>
    </lineage>
</organism>
<gene>
    <name evidence="2" type="ORF">DB30_04329</name>
</gene>
<evidence type="ECO:0000256" key="1">
    <source>
        <dbReference type="ARBA" id="ARBA00007613"/>
    </source>
</evidence>
<accession>A0A0C1ZZB3</accession>
<name>A0A0C1ZZB3_9BACT</name>
<reference evidence="2 3" key="1">
    <citation type="submission" date="2014-12" db="EMBL/GenBank/DDBJ databases">
        <title>Genome assembly of Enhygromyxa salina DSM 15201.</title>
        <authorList>
            <person name="Sharma G."/>
            <person name="Subramanian S."/>
        </authorList>
    </citation>
    <scope>NUCLEOTIDE SEQUENCE [LARGE SCALE GENOMIC DNA]</scope>
    <source>
        <strain evidence="2 3">DSM 15201</strain>
    </source>
</reference>
<comment type="caution">
    <text evidence="2">The sequence shown here is derived from an EMBL/GenBank/DDBJ whole genome shotgun (WGS) entry which is preliminary data.</text>
</comment>
<dbReference type="AlphaFoldDB" id="A0A0C1ZZB3"/>
<dbReference type="PANTHER" id="PTHR30203">
    <property type="entry name" value="OUTER MEMBRANE CATION EFFLUX PROTEIN"/>
    <property type="match status" value="1"/>
</dbReference>
<evidence type="ECO:0000313" key="2">
    <source>
        <dbReference type="EMBL" id="KIG16558.1"/>
    </source>
</evidence>